<feature type="chain" id="PRO_5021250489" evidence="1">
    <location>
        <begin position="21"/>
        <end position="40"/>
    </location>
</feature>
<organism evidence="2 3">
    <name type="scientific">Liparis tanakae</name>
    <name type="common">Tanaka's snailfish</name>
    <dbReference type="NCBI Taxonomy" id="230148"/>
    <lineage>
        <taxon>Eukaryota</taxon>
        <taxon>Metazoa</taxon>
        <taxon>Chordata</taxon>
        <taxon>Craniata</taxon>
        <taxon>Vertebrata</taxon>
        <taxon>Euteleostomi</taxon>
        <taxon>Actinopterygii</taxon>
        <taxon>Neopterygii</taxon>
        <taxon>Teleostei</taxon>
        <taxon>Neoteleostei</taxon>
        <taxon>Acanthomorphata</taxon>
        <taxon>Eupercaria</taxon>
        <taxon>Perciformes</taxon>
        <taxon>Cottioidei</taxon>
        <taxon>Cottales</taxon>
        <taxon>Liparidae</taxon>
        <taxon>Liparis</taxon>
    </lineage>
</organism>
<proteinExistence type="predicted"/>
<name>A0A4Z2E3Q4_9TELE</name>
<protein>
    <submittedName>
        <fullName evidence="2">Uncharacterized protein</fullName>
    </submittedName>
</protein>
<sequence>MPSCWRIMVFTRSLTCGCWATASSESSPLSRLGPKHTARL</sequence>
<evidence type="ECO:0000256" key="1">
    <source>
        <dbReference type="SAM" id="SignalP"/>
    </source>
</evidence>
<keyword evidence="1" id="KW-0732">Signal</keyword>
<comment type="caution">
    <text evidence="2">The sequence shown here is derived from an EMBL/GenBank/DDBJ whole genome shotgun (WGS) entry which is preliminary data.</text>
</comment>
<dbReference type="Proteomes" id="UP000314294">
    <property type="component" value="Unassembled WGS sequence"/>
</dbReference>
<evidence type="ECO:0000313" key="2">
    <source>
        <dbReference type="EMBL" id="TNN23405.1"/>
    </source>
</evidence>
<evidence type="ECO:0000313" key="3">
    <source>
        <dbReference type="Proteomes" id="UP000314294"/>
    </source>
</evidence>
<accession>A0A4Z2E3Q4</accession>
<reference evidence="2 3" key="1">
    <citation type="submission" date="2019-03" db="EMBL/GenBank/DDBJ databases">
        <title>First draft genome of Liparis tanakae, snailfish: a comprehensive survey of snailfish specific genes.</title>
        <authorList>
            <person name="Kim W."/>
            <person name="Song I."/>
            <person name="Jeong J.-H."/>
            <person name="Kim D."/>
            <person name="Kim S."/>
            <person name="Ryu S."/>
            <person name="Song J.Y."/>
            <person name="Lee S.K."/>
        </authorList>
    </citation>
    <scope>NUCLEOTIDE SEQUENCE [LARGE SCALE GENOMIC DNA]</scope>
    <source>
        <tissue evidence="2">Muscle</tissue>
    </source>
</reference>
<keyword evidence="3" id="KW-1185">Reference proteome</keyword>
<gene>
    <name evidence="2" type="ORF">EYF80_066474</name>
</gene>
<dbReference type="EMBL" id="SRLO01018606">
    <property type="protein sequence ID" value="TNN23405.1"/>
    <property type="molecule type" value="Genomic_DNA"/>
</dbReference>
<dbReference type="AlphaFoldDB" id="A0A4Z2E3Q4"/>
<feature type="signal peptide" evidence="1">
    <location>
        <begin position="1"/>
        <end position="20"/>
    </location>
</feature>